<feature type="compositionally biased region" description="Polar residues" evidence="8">
    <location>
        <begin position="274"/>
        <end position="288"/>
    </location>
</feature>
<keyword evidence="5" id="KW-0472">Membrane</keyword>
<feature type="compositionally biased region" description="Polar residues" evidence="8">
    <location>
        <begin position="253"/>
        <end position="263"/>
    </location>
</feature>
<dbReference type="OrthoDB" id="1907705at2759"/>
<proteinExistence type="inferred from homology"/>
<comment type="caution">
    <text evidence="11">The sequence shown here is derived from an EMBL/GenBank/DDBJ whole genome shotgun (WGS) entry which is preliminary data.</text>
</comment>
<comment type="similarity">
    <text evidence="7">Belongs to the SOSEKI family.</text>
</comment>
<dbReference type="PANTHER" id="PTHR31083">
    <property type="entry name" value="UPSTREAM OF FLC PROTEIN (DUF966)"/>
    <property type="match status" value="1"/>
</dbReference>
<sequence length="288" mass="32787">MANDIMWATSMATQKDNLSSNLMESIAFNLRISMEANTLGMETGRGGRGEVRRIHVVYFLCRNGKAEHPHLIRVHHLHRRGVRLRDVKRWLSELRGQDMADSFAWSYKRRYRAGYVWQDLTDDDLITPISDNEYVLKGSLLPPLCTAVEQDKDMVAAEVKVPLEAEQREDERSDTEEKSRARGEEKMPIEEVLKRVSDELVRIHSGHETIESATQRPPATVIRNLIGCMAVETMASFRRSSCKKESGQPKPGKQNSPWNSLRSSLKPRKETRRGSNLGQADNSEPTCV</sequence>
<keyword evidence="4" id="KW-0132">Cell division</keyword>
<dbReference type="EMBL" id="JADCNL010000004">
    <property type="protein sequence ID" value="KAG0485522.1"/>
    <property type="molecule type" value="Genomic_DNA"/>
</dbReference>
<evidence type="ECO:0000256" key="4">
    <source>
        <dbReference type="ARBA" id="ARBA00022618"/>
    </source>
</evidence>
<dbReference type="Proteomes" id="UP000639772">
    <property type="component" value="Unassembled WGS sequence"/>
</dbReference>
<organism evidence="11 13">
    <name type="scientific">Vanilla planifolia</name>
    <name type="common">Vanilla</name>
    <dbReference type="NCBI Taxonomy" id="51239"/>
    <lineage>
        <taxon>Eukaryota</taxon>
        <taxon>Viridiplantae</taxon>
        <taxon>Streptophyta</taxon>
        <taxon>Embryophyta</taxon>
        <taxon>Tracheophyta</taxon>
        <taxon>Spermatophyta</taxon>
        <taxon>Magnoliopsida</taxon>
        <taxon>Liliopsida</taxon>
        <taxon>Asparagales</taxon>
        <taxon>Orchidaceae</taxon>
        <taxon>Vanilloideae</taxon>
        <taxon>Vanilleae</taxon>
        <taxon>Vanilla</taxon>
    </lineage>
</organism>
<keyword evidence="12" id="KW-1185">Reference proteome</keyword>
<evidence type="ECO:0000256" key="2">
    <source>
        <dbReference type="ARBA" id="ARBA00022473"/>
    </source>
</evidence>
<dbReference type="Pfam" id="PF06136">
    <property type="entry name" value="SOK"/>
    <property type="match status" value="1"/>
</dbReference>
<dbReference type="InterPro" id="IPR048351">
    <property type="entry name" value="SOK_DIX"/>
</dbReference>
<dbReference type="GO" id="GO:0051301">
    <property type="term" value="P:cell division"/>
    <property type="evidence" value="ECO:0007669"/>
    <property type="project" value="UniProtKB-KW"/>
</dbReference>
<dbReference type="GO" id="GO:0005886">
    <property type="term" value="C:plasma membrane"/>
    <property type="evidence" value="ECO:0007669"/>
    <property type="project" value="UniProtKB-SubCell"/>
</dbReference>
<dbReference type="GO" id="GO:0051258">
    <property type="term" value="P:protein polymerization"/>
    <property type="evidence" value="ECO:0007669"/>
    <property type="project" value="UniProtKB-ARBA"/>
</dbReference>
<evidence type="ECO:0000313" key="10">
    <source>
        <dbReference type="EMBL" id="KAG0485522.1"/>
    </source>
</evidence>
<dbReference type="PANTHER" id="PTHR31083:SF5">
    <property type="entry name" value="PROTEIN SOSEKI 1"/>
    <property type="match status" value="1"/>
</dbReference>
<evidence type="ECO:0000256" key="3">
    <source>
        <dbReference type="ARBA" id="ARBA00022475"/>
    </source>
</evidence>
<dbReference type="InterPro" id="IPR010369">
    <property type="entry name" value="SOK"/>
</dbReference>
<evidence type="ECO:0000256" key="6">
    <source>
        <dbReference type="ARBA" id="ARBA00023306"/>
    </source>
</evidence>
<reference evidence="12 13" key="1">
    <citation type="journal article" date="2020" name="Nat. Food">
        <title>A phased Vanilla planifolia genome enables genetic improvement of flavour and production.</title>
        <authorList>
            <person name="Hasing T."/>
            <person name="Tang H."/>
            <person name="Brym M."/>
            <person name="Khazi F."/>
            <person name="Huang T."/>
            <person name="Chambers A.H."/>
        </authorList>
    </citation>
    <scope>NUCLEOTIDE SEQUENCE [LARGE SCALE GENOMIC DNA]</scope>
    <source>
        <tissue evidence="11">Leaf</tissue>
    </source>
</reference>
<dbReference type="AlphaFoldDB" id="A0A835RFQ9"/>
<evidence type="ECO:0000313" key="11">
    <source>
        <dbReference type="EMBL" id="KAG0487275.1"/>
    </source>
</evidence>
<dbReference type="EMBL" id="JADCNM010000004">
    <property type="protein sequence ID" value="KAG0487275.1"/>
    <property type="molecule type" value="Genomic_DNA"/>
</dbReference>
<evidence type="ECO:0000256" key="1">
    <source>
        <dbReference type="ARBA" id="ARBA00004413"/>
    </source>
</evidence>
<evidence type="ECO:0000313" key="13">
    <source>
        <dbReference type="Proteomes" id="UP000639772"/>
    </source>
</evidence>
<evidence type="ECO:0000259" key="9">
    <source>
        <dbReference type="Pfam" id="PF06136"/>
    </source>
</evidence>
<accession>A0A835RFQ9</accession>
<protein>
    <recommendedName>
        <fullName evidence="9">SOSEKI DIX-like domain-containing protein</fullName>
    </recommendedName>
</protein>
<evidence type="ECO:0000256" key="7">
    <source>
        <dbReference type="ARBA" id="ARBA00024211"/>
    </source>
</evidence>
<dbReference type="Proteomes" id="UP000636800">
    <property type="component" value="Unassembled WGS sequence"/>
</dbReference>
<evidence type="ECO:0000256" key="5">
    <source>
        <dbReference type="ARBA" id="ARBA00023136"/>
    </source>
</evidence>
<name>A0A835RFQ9_VANPL</name>
<gene>
    <name evidence="11" type="ORF">HPP92_009370</name>
    <name evidence="10" type="ORF">HPP92_009601</name>
</gene>
<keyword evidence="6" id="KW-0131">Cell cycle</keyword>
<keyword evidence="3" id="KW-1003">Cell membrane</keyword>
<feature type="region of interest" description="Disordered" evidence="8">
    <location>
        <begin position="239"/>
        <end position="288"/>
    </location>
</feature>
<feature type="region of interest" description="Disordered" evidence="8">
    <location>
        <begin position="161"/>
        <end position="190"/>
    </location>
</feature>
<evidence type="ECO:0000256" key="8">
    <source>
        <dbReference type="SAM" id="MobiDB-lite"/>
    </source>
</evidence>
<comment type="subcellular location">
    <subcellularLocation>
        <location evidence="1">Cell membrane</location>
        <topology evidence="1">Peripheral membrane protein</topology>
        <orientation evidence="1">Cytoplasmic side</orientation>
    </subcellularLocation>
</comment>
<feature type="domain" description="SOSEKI DIX-like" evidence="9">
    <location>
        <begin position="55"/>
        <end position="140"/>
    </location>
</feature>
<keyword evidence="2" id="KW-0217">Developmental protein</keyword>
<evidence type="ECO:0000313" key="12">
    <source>
        <dbReference type="Proteomes" id="UP000636800"/>
    </source>
</evidence>